<reference evidence="2 3" key="1">
    <citation type="submission" date="2021-11" db="EMBL/GenBank/DDBJ databases">
        <title>Seasonal and diel survey of microbial diversity of the Tyrrhenian coast.</title>
        <authorList>
            <person name="Gattoni G."/>
            <person name="Corral P."/>
        </authorList>
    </citation>
    <scope>NUCLEOTIDE SEQUENCE [LARGE SCALE GENOMIC DNA]</scope>
    <source>
        <strain evidence="2 3">Mr9</strain>
    </source>
</reference>
<sequence>MKYLQFLSLSLFLILTSSCSTDDEQDDYPEFELQTPDEFSQEEYELYSLFLEEWWGLNEIVVEQKTSAWVSNYIINSDSDNQRNDLNTRFEGYDTQLLADQVEINTTQLFLDNRFSLAAKKVSLISQEELDYIQENAPDKNAPGEDIPFWNYFHQIYANSQGFMSLSRISFNETNDQALFEYSSGCGSLCGYGGLVYFRKENGVWQLIEIANLIIS</sequence>
<organism evidence="2 3">
    <name type="scientific">Leeuwenhoekiella parthenopeia</name>
    <dbReference type="NCBI Taxonomy" id="2890320"/>
    <lineage>
        <taxon>Bacteria</taxon>
        <taxon>Pseudomonadati</taxon>
        <taxon>Bacteroidota</taxon>
        <taxon>Flavobacteriia</taxon>
        <taxon>Flavobacteriales</taxon>
        <taxon>Flavobacteriaceae</taxon>
        <taxon>Leeuwenhoekiella</taxon>
    </lineage>
</organism>
<evidence type="ECO:0008006" key="4">
    <source>
        <dbReference type="Google" id="ProtNLM"/>
    </source>
</evidence>
<dbReference type="Proteomes" id="UP001197770">
    <property type="component" value="Unassembled WGS sequence"/>
</dbReference>
<proteinExistence type="predicted"/>
<dbReference type="RefSeq" id="WP_228231594.1">
    <property type="nucleotide sequence ID" value="NZ_JAJGMW010000032.1"/>
</dbReference>
<keyword evidence="1" id="KW-0732">Signal</keyword>
<comment type="caution">
    <text evidence="2">The sequence shown here is derived from an EMBL/GenBank/DDBJ whole genome shotgun (WGS) entry which is preliminary data.</text>
</comment>
<evidence type="ECO:0000256" key="1">
    <source>
        <dbReference type="SAM" id="SignalP"/>
    </source>
</evidence>
<protein>
    <recommendedName>
        <fullName evidence="4">Lipoprotein</fullName>
    </recommendedName>
</protein>
<name>A0ABS8GX08_9FLAO</name>
<dbReference type="EMBL" id="JAJGMW010000032">
    <property type="protein sequence ID" value="MCC4214534.1"/>
    <property type="molecule type" value="Genomic_DNA"/>
</dbReference>
<feature type="chain" id="PRO_5045640367" description="Lipoprotein" evidence="1">
    <location>
        <begin position="23"/>
        <end position="216"/>
    </location>
</feature>
<evidence type="ECO:0000313" key="3">
    <source>
        <dbReference type="Proteomes" id="UP001197770"/>
    </source>
</evidence>
<dbReference type="PROSITE" id="PS51257">
    <property type="entry name" value="PROKAR_LIPOPROTEIN"/>
    <property type="match status" value="1"/>
</dbReference>
<feature type="signal peptide" evidence="1">
    <location>
        <begin position="1"/>
        <end position="22"/>
    </location>
</feature>
<keyword evidence="3" id="KW-1185">Reference proteome</keyword>
<accession>A0ABS8GX08</accession>
<gene>
    <name evidence="2" type="ORF">LLW17_17555</name>
</gene>
<evidence type="ECO:0000313" key="2">
    <source>
        <dbReference type="EMBL" id="MCC4214534.1"/>
    </source>
</evidence>